<feature type="region of interest" description="Disordered" evidence="1">
    <location>
        <begin position="684"/>
        <end position="738"/>
    </location>
</feature>
<feature type="compositionally biased region" description="Basic residues" evidence="1">
    <location>
        <begin position="283"/>
        <end position="296"/>
    </location>
</feature>
<feature type="compositionally biased region" description="Polar residues" evidence="1">
    <location>
        <begin position="583"/>
        <end position="592"/>
    </location>
</feature>
<feature type="region of interest" description="Disordered" evidence="1">
    <location>
        <begin position="340"/>
        <end position="428"/>
    </location>
</feature>
<feature type="compositionally biased region" description="Low complexity" evidence="1">
    <location>
        <begin position="252"/>
        <end position="261"/>
    </location>
</feature>
<evidence type="ECO:0000313" key="3">
    <source>
        <dbReference type="EMBL" id="OAL67021.1"/>
    </source>
</evidence>
<feature type="compositionally biased region" description="Basic and acidic residues" evidence="1">
    <location>
        <begin position="385"/>
        <end position="394"/>
    </location>
</feature>
<reference evidence="3 4" key="1">
    <citation type="submission" date="2016-05" db="EMBL/GenBank/DDBJ databases">
        <title>Genome sequencing of Trichophyton rubrum CMCC(F)T1i isolated from hair.</title>
        <authorList>
            <person name="Zhan P."/>
            <person name="Tao Y."/>
            <person name="Liu W."/>
        </authorList>
    </citation>
    <scope>NUCLEOTIDE SEQUENCE [LARGE SCALE GENOMIC DNA]</scope>
    <source>
        <strain evidence="4">CMCC(F)T1i</strain>
    </source>
</reference>
<feature type="compositionally biased region" description="Basic and acidic residues" evidence="1">
    <location>
        <begin position="725"/>
        <end position="738"/>
    </location>
</feature>
<dbReference type="GO" id="GO:0003700">
    <property type="term" value="F:DNA-binding transcription factor activity"/>
    <property type="evidence" value="ECO:0007669"/>
    <property type="project" value="InterPro"/>
</dbReference>
<accession>A0A178F3X4</accession>
<sequence length="951" mass="105161">MPPPSGQTISLSVSGLKSVADRQSRLNTNKARFPSSRLAALEFSTFLTLYLVGRPEGDYIKAGSRTPIAVLVPYPAAASTPWLPKRCDPQLHLDRTPLTLHHLVMSATACASAGCVHHTTYLAQDQYPLSTGQDFLNLSQSWELYDDPLQALLSTEEFDLSNSQSQILTPPIDHSPIQSPGSKDGSLHSMKDSDPCLLDIPLASNPEDSIPDAAIVPTTTTTTTIRNSARTPSIRPEFWSNTVPEIGLSPESSSSSTTKSSSNHKRSRADDDNRSPEEIANEKRHRNTMAARRFRKRKEDRICSLEKQLADALRERDELKLQVARLEGQNMMLRTCQDNTRGIDISQSQSSISLGKSAKMGVHSSPSPDRLGKNPRYQRQPRRKTREDRYEPRTARRPSKTHRRGKRLESGRKSGSTAIKDNFKPPNISQERLTLSAVAGGLFRRGRASSPVIRNEPVPDLSFPELNFLSSHSKTRHDSIPHCADLDKRNPLHPGQQNTISKYFSPSQPKAPQRTVYKQLRNPISIKNKAPLCSITDPGHSVSPTSWSKQRPRNPNLSRKRALSEVGSSIAGSEQSTTYYTCSKTNSKIPSSDSKEPCQAGGVSGQLRRPISAGSSQMDSKVQDMLFHNAYISNTVEHTGTHPQKSYSLEGLLRKAAETSPIPYQTNISPSSSHPPSAIRVQAQLHRNQHSKSRKTLTQEPSWRKCYRSGKAGKRGANILSSPKCSHEELPPSSKETEIKRRASLGQISNRPWPSVEDIPRPAIYGCLPDYGYASHLTIPRPRHRPPRRGSYASDREAGNDNVLRSLNQRSQKLLACQSSNLTLAESPGTPLKVPSLQLAGYSAAFSRQYRLYGSPPPFNLPKKPPSEAIDLDSLSSWGDSSIHLLDGETQSLRTPSEPDGDLPCTPPSQLRTPSPLQPTDPATPGNQNIQTDIEDQNFEPSSFWKPNKLY</sequence>
<dbReference type="InterPro" id="IPR046347">
    <property type="entry name" value="bZIP_sf"/>
</dbReference>
<dbReference type="Proteomes" id="UP000243015">
    <property type="component" value="Unassembled WGS sequence"/>
</dbReference>
<feature type="region of interest" description="Disordered" evidence="1">
    <location>
        <begin position="583"/>
        <end position="611"/>
    </location>
</feature>
<dbReference type="EMBL" id="LHPM01000012">
    <property type="protein sequence ID" value="OAL67021.1"/>
    <property type="molecule type" value="Genomic_DNA"/>
</dbReference>
<dbReference type="PROSITE" id="PS50217">
    <property type="entry name" value="BZIP"/>
    <property type="match status" value="1"/>
</dbReference>
<feature type="region of interest" description="Disordered" evidence="1">
    <location>
        <begin position="891"/>
        <end position="951"/>
    </location>
</feature>
<evidence type="ECO:0000313" key="4">
    <source>
        <dbReference type="Proteomes" id="UP000243015"/>
    </source>
</evidence>
<evidence type="ECO:0000256" key="1">
    <source>
        <dbReference type="SAM" id="MobiDB-lite"/>
    </source>
</evidence>
<feature type="compositionally biased region" description="Basic residues" evidence="1">
    <location>
        <begin position="395"/>
        <end position="406"/>
    </location>
</feature>
<name>A0A178F3X4_TRIRU</name>
<feature type="region of interest" description="Disordered" evidence="1">
    <location>
        <begin position="163"/>
        <end position="298"/>
    </location>
</feature>
<feature type="domain" description="BZIP" evidence="2">
    <location>
        <begin position="277"/>
        <end position="334"/>
    </location>
</feature>
<dbReference type="VEuPathDB" id="FungiDB:TERG_08824"/>
<feature type="region of interest" description="Disordered" evidence="1">
    <location>
        <begin position="473"/>
        <end position="513"/>
    </location>
</feature>
<evidence type="ECO:0000259" key="2">
    <source>
        <dbReference type="PROSITE" id="PS50217"/>
    </source>
</evidence>
<feature type="region of interest" description="Disordered" evidence="1">
    <location>
        <begin position="778"/>
        <end position="801"/>
    </location>
</feature>
<dbReference type="AlphaFoldDB" id="A0A178F3X4"/>
<comment type="caution">
    <text evidence="3">The sequence shown here is derived from an EMBL/GenBank/DDBJ whole genome shotgun (WGS) entry which is preliminary data.</text>
</comment>
<feature type="compositionally biased region" description="Polar residues" evidence="1">
    <location>
        <begin position="495"/>
        <end position="510"/>
    </location>
</feature>
<dbReference type="CDD" id="cd12193">
    <property type="entry name" value="bZIP_GCN4"/>
    <property type="match status" value="1"/>
</dbReference>
<dbReference type="Gene3D" id="3.30.160.60">
    <property type="entry name" value="Classic Zinc Finger"/>
    <property type="match status" value="1"/>
</dbReference>
<protein>
    <recommendedName>
        <fullName evidence="2">BZIP domain-containing protein</fullName>
    </recommendedName>
</protein>
<proteinExistence type="predicted"/>
<dbReference type="InterPro" id="IPR004827">
    <property type="entry name" value="bZIP"/>
</dbReference>
<feature type="compositionally biased region" description="Basic and acidic residues" evidence="1">
    <location>
        <begin position="185"/>
        <end position="194"/>
    </location>
</feature>
<feature type="compositionally biased region" description="Basic and acidic residues" evidence="1">
    <location>
        <begin position="476"/>
        <end position="490"/>
    </location>
</feature>
<dbReference type="PROSITE" id="PS00036">
    <property type="entry name" value="BZIP_BASIC"/>
    <property type="match status" value="1"/>
</dbReference>
<dbReference type="VEuPathDB" id="FungiDB:TERG_08825"/>
<organism evidence="3 4">
    <name type="scientific">Trichophyton rubrum</name>
    <name type="common">Athlete's foot fungus</name>
    <name type="synonym">Epidermophyton rubrum</name>
    <dbReference type="NCBI Taxonomy" id="5551"/>
    <lineage>
        <taxon>Eukaryota</taxon>
        <taxon>Fungi</taxon>
        <taxon>Dikarya</taxon>
        <taxon>Ascomycota</taxon>
        <taxon>Pezizomycotina</taxon>
        <taxon>Eurotiomycetes</taxon>
        <taxon>Eurotiomycetidae</taxon>
        <taxon>Onygenales</taxon>
        <taxon>Arthrodermataceae</taxon>
        <taxon>Trichophyton</taxon>
    </lineage>
</organism>
<feature type="compositionally biased region" description="Basic and acidic residues" evidence="1">
    <location>
        <begin position="268"/>
        <end position="282"/>
    </location>
</feature>
<feature type="compositionally biased region" description="Basic residues" evidence="1">
    <location>
        <begin position="705"/>
        <end position="714"/>
    </location>
</feature>
<gene>
    <name evidence="3" type="ORF">A7C99_2420</name>
</gene>
<dbReference type="SUPFAM" id="SSF57959">
    <property type="entry name" value="Leucine zipper domain"/>
    <property type="match status" value="1"/>
</dbReference>
<feature type="region of interest" description="Disordered" evidence="1">
    <location>
        <begin position="529"/>
        <end position="569"/>
    </location>
</feature>
<feature type="compositionally biased region" description="Polar residues" evidence="1">
    <location>
        <begin position="542"/>
        <end position="557"/>
    </location>
</feature>